<evidence type="ECO:0000313" key="2">
    <source>
        <dbReference type="EMBL" id="PKB99418.1"/>
    </source>
</evidence>
<dbReference type="Proteomes" id="UP000232722">
    <property type="component" value="Unassembled WGS sequence"/>
</dbReference>
<reference evidence="2 3" key="2">
    <citation type="submission" date="2017-09" db="EMBL/GenBank/DDBJ databases">
        <title>Extensive intraspecific genome diversity in a model arbuscular mycorrhizal fungus.</title>
        <authorList>
            <person name="Chen E.C."/>
            <person name="Morin E."/>
            <person name="Beaudet D."/>
            <person name="Noel J."/>
            <person name="Ndikumana S."/>
            <person name="Charron P."/>
            <person name="St-Onge C."/>
            <person name="Giorgi J."/>
            <person name="Grigoriev I.V."/>
            <person name="Roux C."/>
            <person name="Martin F.M."/>
            <person name="Corradi N."/>
        </authorList>
    </citation>
    <scope>NUCLEOTIDE SEQUENCE [LARGE SCALE GENOMIC DNA]</scope>
    <source>
        <strain evidence="2 3">A5</strain>
    </source>
</reference>
<dbReference type="GO" id="GO:0003729">
    <property type="term" value="F:mRNA binding"/>
    <property type="evidence" value="ECO:0007669"/>
    <property type="project" value="TreeGrafter"/>
</dbReference>
<dbReference type="PANTHER" id="PTHR18806:SF4">
    <property type="entry name" value="RNA-BINDING PROTEIN 25"/>
    <property type="match status" value="1"/>
</dbReference>
<dbReference type="AlphaFoldDB" id="A0A2N0NXX4"/>
<proteinExistence type="predicted"/>
<dbReference type="InterPro" id="IPR052768">
    <property type="entry name" value="RBM25"/>
</dbReference>
<feature type="compositionally biased region" description="Basic and acidic residues" evidence="1">
    <location>
        <begin position="169"/>
        <end position="179"/>
    </location>
</feature>
<feature type="compositionally biased region" description="Basic and acidic residues" evidence="1">
    <location>
        <begin position="133"/>
        <end position="155"/>
    </location>
</feature>
<dbReference type="GO" id="GO:0005681">
    <property type="term" value="C:spliceosomal complex"/>
    <property type="evidence" value="ECO:0007669"/>
    <property type="project" value="TreeGrafter"/>
</dbReference>
<sequence length="225" mass="27481">MISNRRDGDFNEHYIIKLDSYEFWSIKRRRKYLEIAFEFILVLKALMHYEHLQTCGTLKSWKQVKDQFRNPKGFGFAEYADTVLRDVSCMYLVVKVQVMIKKIRELVVLPASEETDENTRKYLDQYEASRTVRESERERERDCNRGRDRDRQARESRRKSYILDDEEEEQRRQAKRKTEMEMAFKERRNMATNRECEAEQDLDIREKQIRDREIMARKLAEWRGQ</sequence>
<dbReference type="VEuPathDB" id="FungiDB:RhiirA1_541877"/>
<comment type="caution">
    <text evidence="2">The sequence shown here is derived from an EMBL/GenBank/DDBJ whole genome shotgun (WGS) entry which is preliminary data.</text>
</comment>
<organism evidence="2 3">
    <name type="scientific">Rhizophagus irregularis</name>
    <dbReference type="NCBI Taxonomy" id="588596"/>
    <lineage>
        <taxon>Eukaryota</taxon>
        <taxon>Fungi</taxon>
        <taxon>Fungi incertae sedis</taxon>
        <taxon>Mucoromycota</taxon>
        <taxon>Glomeromycotina</taxon>
        <taxon>Glomeromycetes</taxon>
        <taxon>Glomerales</taxon>
        <taxon>Glomeraceae</taxon>
        <taxon>Rhizophagus</taxon>
    </lineage>
</organism>
<gene>
    <name evidence="2" type="ORF">RhiirA5_505721</name>
</gene>
<dbReference type="PANTHER" id="PTHR18806">
    <property type="entry name" value="RBM25 PROTEIN"/>
    <property type="match status" value="1"/>
</dbReference>
<feature type="region of interest" description="Disordered" evidence="1">
    <location>
        <begin position="133"/>
        <end position="179"/>
    </location>
</feature>
<dbReference type="EMBL" id="LLXJ01002199">
    <property type="protein sequence ID" value="PKB99418.1"/>
    <property type="molecule type" value="Genomic_DNA"/>
</dbReference>
<evidence type="ECO:0000313" key="3">
    <source>
        <dbReference type="Proteomes" id="UP000232722"/>
    </source>
</evidence>
<accession>A0A2N0NXX4</accession>
<dbReference type="VEuPathDB" id="FungiDB:RhiirFUN_005863"/>
<reference evidence="2 3" key="1">
    <citation type="submission" date="2016-04" db="EMBL/GenBank/DDBJ databases">
        <title>Genome analyses suggest a sexual origin of heterokaryosis in a supposedly ancient asexual fungus.</title>
        <authorList>
            <person name="Ropars J."/>
            <person name="Sedzielewska K."/>
            <person name="Noel J."/>
            <person name="Charron P."/>
            <person name="Farinelli L."/>
            <person name="Marton T."/>
            <person name="Kruger M."/>
            <person name="Pelin A."/>
            <person name="Brachmann A."/>
            <person name="Corradi N."/>
        </authorList>
    </citation>
    <scope>NUCLEOTIDE SEQUENCE [LARGE SCALE GENOMIC DNA]</scope>
    <source>
        <strain evidence="2 3">A5</strain>
    </source>
</reference>
<evidence type="ECO:0000256" key="1">
    <source>
        <dbReference type="SAM" id="MobiDB-lite"/>
    </source>
</evidence>
<name>A0A2N0NXX4_9GLOM</name>
<protein>
    <submittedName>
        <fullName evidence="2">Uncharacterized protein</fullName>
    </submittedName>
</protein>